<evidence type="ECO:0000256" key="2">
    <source>
        <dbReference type="SAM" id="MobiDB-lite"/>
    </source>
</evidence>
<dbReference type="Proteomes" id="UP000887562">
    <property type="component" value="Unplaced"/>
</dbReference>
<dbReference type="GO" id="GO:0000786">
    <property type="term" value="C:nucleosome"/>
    <property type="evidence" value="ECO:0007669"/>
    <property type="project" value="InterPro"/>
</dbReference>
<name>A0A915EVH7_9CEST</name>
<evidence type="ECO:0000313" key="3">
    <source>
        <dbReference type="Proteomes" id="UP000887562"/>
    </source>
</evidence>
<dbReference type="PANTHER" id="PTHR23428">
    <property type="entry name" value="HISTONE H2B"/>
    <property type="match status" value="1"/>
</dbReference>
<dbReference type="GO" id="GO:0030527">
    <property type="term" value="F:structural constituent of chromatin"/>
    <property type="evidence" value="ECO:0007669"/>
    <property type="project" value="InterPro"/>
</dbReference>
<reference evidence="4" key="1">
    <citation type="submission" date="2022-11" db="UniProtKB">
        <authorList>
            <consortium name="WormBaseParasite"/>
        </authorList>
    </citation>
    <scope>IDENTIFICATION</scope>
</reference>
<dbReference type="WBParaSite" id="maker-E.canG7_contigs_7105-snap-gene-0.0-mRNA-1">
    <property type="protein sequence ID" value="maker-E.canG7_contigs_7105-snap-gene-0.0-mRNA-1"/>
    <property type="gene ID" value="EcG7_10765"/>
</dbReference>
<comment type="similarity">
    <text evidence="1">Belongs to the histone H2B family.</text>
</comment>
<evidence type="ECO:0000256" key="1">
    <source>
        <dbReference type="ARBA" id="ARBA00006846"/>
    </source>
</evidence>
<feature type="region of interest" description="Disordered" evidence="2">
    <location>
        <begin position="1"/>
        <end position="28"/>
    </location>
</feature>
<dbReference type="AlphaFoldDB" id="A0A915EVH7"/>
<keyword evidence="3" id="KW-1185">Reference proteome</keyword>
<dbReference type="Gene3D" id="1.10.20.10">
    <property type="entry name" value="Histone, subunit A"/>
    <property type="match status" value="1"/>
</dbReference>
<protein>
    <submittedName>
        <fullName evidence="4">Uncharacterized protein</fullName>
    </submittedName>
</protein>
<evidence type="ECO:0000313" key="4">
    <source>
        <dbReference type="WBParaSite" id="maker-E.canG7_contigs_7105-snap-gene-0.0-mRNA-1"/>
    </source>
</evidence>
<dbReference type="GO" id="GO:0003677">
    <property type="term" value="F:DNA binding"/>
    <property type="evidence" value="ECO:0007669"/>
    <property type="project" value="InterPro"/>
</dbReference>
<dbReference type="GO" id="GO:0046982">
    <property type="term" value="F:protein heterodimerization activity"/>
    <property type="evidence" value="ECO:0007669"/>
    <property type="project" value="InterPro"/>
</dbReference>
<dbReference type="SUPFAM" id="SSF47113">
    <property type="entry name" value="Histone-fold"/>
    <property type="match status" value="1"/>
</dbReference>
<feature type="compositionally biased region" description="Basic residues" evidence="2">
    <location>
        <begin position="8"/>
        <end position="28"/>
    </location>
</feature>
<organism evidence="3 4">
    <name type="scientific">Echinococcus canadensis</name>
    <dbReference type="NCBI Taxonomy" id="519352"/>
    <lineage>
        <taxon>Eukaryota</taxon>
        <taxon>Metazoa</taxon>
        <taxon>Spiralia</taxon>
        <taxon>Lophotrochozoa</taxon>
        <taxon>Platyhelminthes</taxon>
        <taxon>Cestoda</taxon>
        <taxon>Eucestoda</taxon>
        <taxon>Cyclophyllidea</taxon>
        <taxon>Taeniidae</taxon>
        <taxon>Echinococcus</taxon>
        <taxon>Echinococcus canadensis group</taxon>
    </lineage>
</organism>
<proteinExistence type="inferred from homology"/>
<dbReference type="InterPro" id="IPR000558">
    <property type="entry name" value="Histone_H2B"/>
</dbReference>
<accession>A0A915EVH7</accession>
<sequence>MLVGSGKAAKKSWKVKLPKKDKAKKRRRKESYAIYIYKVLRQVHLDIGISSQHLHVLNFGQNLQNGNAFQLKLY</sequence>
<dbReference type="InterPro" id="IPR009072">
    <property type="entry name" value="Histone-fold"/>
</dbReference>